<name>A0A318SH60_9DEIO</name>
<reference evidence="1 2" key="1">
    <citation type="submission" date="2018-06" db="EMBL/GenBank/DDBJ databases">
        <title>Genomic Encyclopedia of Type Strains, Phase IV (KMG-IV): sequencing the most valuable type-strain genomes for metagenomic binning, comparative biology and taxonomic classification.</title>
        <authorList>
            <person name="Goeker M."/>
        </authorList>
    </citation>
    <scope>NUCLEOTIDE SEQUENCE [LARGE SCALE GENOMIC DNA]</scope>
    <source>
        <strain evidence="1 2">DSM 18048</strain>
    </source>
</reference>
<dbReference type="SUPFAM" id="SSF50199">
    <property type="entry name" value="Staphylococcal nuclease"/>
    <property type="match status" value="1"/>
</dbReference>
<evidence type="ECO:0000313" key="2">
    <source>
        <dbReference type="Proteomes" id="UP000248326"/>
    </source>
</evidence>
<organism evidence="1 2">
    <name type="scientific">Deinococcus yavapaiensis KR-236</name>
    <dbReference type="NCBI Taxonomy" id="694435"/>
    <lineage>
        <taxon>Bacteria</taxon>
        <taxon>Thermotogati</taxon>
        <taxon>Deinococcota</taxon>
        <taxon>Deinococci</taxon>
        <taxon>Deinococcales</taxon>
        <taxon>Deinococcaceae</taxon>
        <taxon>Deinococcus</taxon>
    </lineage>
</organism>
<proteinExistence type="predicted"/>
<dbReference type="Proteomes" id="UP000248326">
    <property type="component" value="Unassembled WGS sequence"/>
</dbReference>
<dbReference type="InterPro" id="IPR035437">
    <property type="entry name" value="SNase_OB-fold_sf"/>
</dbReference>
<keyword evidence="2" id="KW-1185">Reference proteome</keyword>
<dbReference type="RefSeq" id="WP_110888448.1">
    <property type="nucleotide sequence ID" value="NZ_QJSX01000019.1"/>
</dbReference>
<dbReference type="AlphaFoldDB" id="A0A318SH60"/>
<dbReference type="EMBL" id="QJSX01000019">
    <property type="protein sequence ID" value="PYE49991.1"/>
    <property type="molecule type" value="Genomic_DNA"/>
</dbReference>
<evidence type="ECO:0008006" key="3">
    <source>
        <dbReference type="Google" id="ProtNLM"/>
    </source>
</evidence>
<dbReference type="Gene3D" id="2.40.50.90">
    <property type="match status" value="1"/>
</dbReference>
<evidence type="ECO:0000313" key="1">
    <source>
        <dbReference type="EMBL" id="PYE49991.1"/>
    </source>
</evidence>
<comment type="caution">
    <text evidence="1">The sequence shown here is derived from an EMBL/GenBank/DDBJ whole genome shotgun (WGS) entry which is preliminary data.</text>
</comment>
<dbReference type="OrthoDB" id="9805504at2"/>
<accession>A0A318SH60</accession>
<protein>
    <recommendedName>
        <fullName evidence="3">Nuclease-like protein</fullName>
    </recommendedName>
</protein>
<sequence>MTRVLLAVVALSLQTPTVARTTLGVPSVIDGDTLDIRGVRLHGVDAPESSRTCTKGGRTHSRGREVANALAEKVRDTTVACTQILARFWSRTAAIAELMTRPQLESMGSEISTFSRRRGV</sequence>
<gene>
    <name evidence="1" type="ORF">DES52_11911</name>
</gene>